<reference evidence="3 4" key="1">
    <citation type="submission" date="2019-02" db="EMBL/GenBank/DDBJ databases">
        <title>Genome sequencing of the rare red list fungi Hericium alpestre (H. flagellum).</title>
        <authorList>
            <person name="Buettner E."/>
            <person name="Kellner H."/>
        </authorList>
    </citation>
    <scope>NUCLEOTIDE SEQUENCE [LARGE SCALE GENOMIC DNA]</scope>
    <source>
        <strain evidence="3 4">DSM 108284</strain>
    </source>
</reference>
<feature type="compositionally biased region" description="Basic and acidic residues" evidence="1">
    <location>
        <begin position="104"/>
        <end position="113"/>
    </location>
</feature>
<comment type="caution">
    <text evidence="3">The sequence shown here is derived from an EMBL/GenBank/DDBJ whole genome shotgun (WGS) entry which is preliminary data.</text>
</comment>
<sequence length="216" mass="23816">MPGPAIYVVAAISTVAAVVVFKHFVYDPHLRPTIDAWAELLAERRRERQRTRHAVAVPAHARSRSRASSDDDNVPLDVVRNRHLRRQQSMSSHATDSPIELEDLVQREVEEWRTGVSTGQNRQNRSGLRSRHPHRASSNSPNLMDEVRCVPLAIMHARADAGVTAVQHAPSVISVQPLAPTRPAPSADILFDYPGSPVDRLSPAPSSTSTIRSVSE</sequence>
<gene>
    <name evidence="3" type="ORF">EWM64_g3964</name>
</gene>
<keyword evidence="2" id="KW-0812">Transmembrane</keyword>
<dbReference type="EMBL" id="SFCI01000399">
    <property type="protein sequence ID" value="TFY80043.1"/>
    <property type="molecule type" value="Genomic_DNA"/>
</dbReference>
<evidence type="ECO:0000256" key="1">
    <source>
        <dbReference type="SAM" id="MobiDB-lite"/>
    </source>
</evidence>
<feature type="non-terminal residue" evidence="3">
    <location>
        <position position="216"/>
    </location>
</feature>
<protein>
    <submittedName>
        <fullName evidence="3">Uncharacterized protein</fullName>
    </submittedName>
</protein>
<dbReference type="OrthoDB" id="3246206at2759"/>
<keyword evidence="2" id="KW-0472">Membrane</keyword>
<keyword evidence="2" id="KW-1133">Transmembrane helix</keyword>
<proteinExistence type="predicted"/>
<organism evidence="3 4">
    <name type="scientific">Hericium alpestre</name>
    <dbReference type="NCBI Taxonomy" id="135208"/>
    <lineage>
        <taxon>Eukaryota</taxon>
        <taxon>Fungi</taxon>
        <taxon>Dikarya</taxon>
        <taxon>Basidiomycota</taxon>
        <taxon>Agaricomycotina</taxon>
        <taxon>Agaricomycetes</taxon>
        <taxon>Russulales</taxon>
        <taxon>Hericiaceae</taxon>
        <taxon>Hericium</taxon>
    </lineage>
</organism>
<feature type="region of interest" description="Disordered" evidence="1">
    <location>
        <begin position="196"/>
        <end position="216"/>
    </location>
</feature>
<evidence type="ECO:0000313" key="4">
    <source>
        <dbReference type="Proteomes" id="UP000298061"/>
    </source>
</evidence>
<feature type="transmembrane region" description="Helical" evidence="2">
    <location>
        <begin position="6"/>
        <end position="25"/>
    </location>
</feature>
<accession>A0A4Z0A148</accession>
<name>A0A4Z0A148_9AGAM</name>
<dbReference type="Proteomes" id="UP000298061">
    <property type="component" value="Unassembled WGS sequence"/>
</dbReference>
<dbReference type="AlphaFoldDB" id="A0A4Z0A148"/>
<evidence type="ECO:0000313" key="3">
    <source>
        <dbReference type="EMBL" id="TFY80043.1"/>
    </source>
</evidence>
<evidence type="ECO:0000256" key="2">
    <source>
        <dbReference type="SAM" id="Phobius"/>
    </source>
</evidence>
<keyword evidence="4" id="KW-1185">Reference proteome</keyword>
<feature type="compositionally biased region" description="Polar residues" evidence="1">
    <location>
        <begin position="115"/>
        <end position="127"/>
    </location>
</feature>
<dbReference type="STRING" id="135208.A0A4Z0A148"/>
<feature type="region of interest" description="Disordered" evidence="1">
    <location>
        <begin position="48"/>
        <end position="142"/>
    </location>
</feature>
<feature type="compositionally biased region" description="Polar residues" evidence="1">
    <location>
        <begin position="204"/>
        <end position="216"/>
    </location>
</feature>